<protein>
    <recommendedName>
        <fullName evidence="4">Integral membrane protein, YkoY family</fullName>
    </recommendedName>
</protein>
<dbReference type="AlphaFoldDB" id="C8PKK3"/>
<dbReference type="NCBIfam" id="NF010619">
    <property type="entry name" value="PRK14013.2-5"/>
    <property type="match status" value="1"/>
</dbReference>
<gene>
    <name evidence="2" type="ORF">CAMGR0001_0225</name>
</gene>
<evidence type="ECO:0008006" key="4">
    <source>
        <dbReference type="Google" id="ProtNLM"/>
    </source>
</evidence>
<feature type="transmembrane region" description="Helical" evidence="1">
    <location>
        <begin position="115"/>
        <end position="134"/>
    </location>
</feature>
<keyword evidence="1" id="KW-0812">Transmembrane</keyword>
<organism evidence="2 3">
    <name type="scientific">Campylobacter gracilis RM3268</name>
    <dbReference type="NCBI Taxonomy" id="553220"/>
    <lineage>
        <taxon>Bacteria</taxon>
        <taxon>Pseudomonadati</taxon>
        <taxon>Campylobacterota</taxon>
        <taxon>Epsilonproteobacteria</taxon>
        <taxon>Campylobacterales</taxon>
        <taxon>Campylobacteraceae</taxon>
        <taxon>Campylobacter</taxon>
    </lineage>
</organism>
<evidence type="ECO:0000256" key="1">
    <source>
        <dbReference type="SAM" id="Phobius"/>
    </source>
</evidence>
<feature type="transmembrane region" description="Helical" evidence="1">
    <location>
        <begin position="181"/>
        <end position="203"/>
    </location>
</feature>
<feature type="transmembrane region" description="Helical" evidence="1">
    <location>
        <begin position="154"/>
        <end position="175"/>
    </location>
</feature>
<feature type="transmembrane region" description="Helical" evidence="1">
    <location>
        <begin position="63"/>
        <end position="88"/>
    </location>
</feature>
<accession>C8PKK3</accession>
<dbReference type="PANTHER" id="PTHR30238:SF4">
    <property type="entry name" value="SLL1022 PROTEIN"/>
    <property type="match status" value="1"/>
</dbReference>
<evidence type="ECO:0000313" key="2">
    <source>
        <dbReference type="EMBL" id="EEV16612.1"/>
    </source>
</evidence>
<comment type="caution">
    <text evidence="2">The sequence shown here is derived from an EMBL/GenBank/DDBJ whole genome shotgun (WGS) entry which is preliminary data.</text>
</comment>
<dbReference type="OrthoDB" id="8533002at2"/>
<keyword evidence="1" id="KW-1133">Transmembrane helix</keyword>
<proteinExistence type="predicted"/>
<dbReference type="EMBL" id="ACYG01000030">
    <property type="protein sequence ID" value="EEV16612.1"/>
    <property type="molecule type" value="Genomic_DNA"/>
</dbReference>
<sequence length="336" mass="36886">MKYFYSSFAVSFIAVIIAFYIGGAGAAYICVLLCVLEISLSFDNAVVNAKVLKDMAPVWQSRFILWGIPIAVFGMRFLFPVLIVAASAHLGLWETLVLALKQPQRYHEILSENEAQIYVFGGAFLLMVFCDFFFDAQRELHWLGIIENNGLVRFLKRIPNAPTLIALAAGLVLLAKTGSATLGAAYFGAILLYLLISCFDRLFGTDGVKNGLAGFLYLETLDASFSFDGVIGAFALSDNIFIIMLGLGAGAMFVRSITLYLIARGTLSHFAYLEHGAHYAIACLAFIMFAKLKFEVSEIITGTVGILFIALSLLSSVLYNRRNKRKLIETIAGNNE</sequence>
<dbReference type="Pfam" id="PF04332">
    <property type="entry name" value="DUF475"/>
    <property type="match status" value="1"/>
</dbReference>
<dbReference type="STRING" id="824.CGRAC_2152"/>
<dbReference type="RefSeq" id="WP_005872842.1">
    <property type="nucleotide sequence ID" value="NZ_ACYG01000030.1"/>
</dbReference>
<keyword evidence="1" id="KW-0472">Membrane</keyword>
<dbReference type="PANTHER" id="PTHR30238">
    <property type="entry name" value="MEMBRANE BOUND PREDICTED REDOX MODULATOR"/>
    <property type="match status" value="1"/>
</dbReference>
<evidence type="ECO:0000313" key="3">
    <source>
        <dbReference type="Proteomes" id="UP000005709"/>
    </source>
</evidence>
<feature type="transmembrane region" description="Helical" evidence="1">
    <location>
        <begin position="296"/>
        <end position="319"/>
    </location>
</feature>
<dbReference type="Proteomes" id="UP000005709">
    <property type="component" value="Unassembled WGS sequence"/>
</dbReference>
<name>C8PKK3_9BACT</name>
<feature type="transmembrane region" description="Helical" evidence="1">
    <location>
        <begin position="12"/>
        <end position="42"/>
    </location>
</feature>
<dbReference type="eggNOG" id="COG2899">
    <property type="taxonomic scope" value="Bacteria"/>
</dbReference>
<feature type="transmembrane region" description="Helical" evidence="1">
    <location>
        <begin position="240"/>
        <end position="263"/>
    </location>
</feature>
<keyword evidence="3" id="KW-1185">Reference proteome</keyword>
<dbReference type="InterPro" id="IPR007427">
    <property type="entry name" value="DUF475"/>
</dbReference>
<feature type="transmembrane region" description="Helical" evidence="1">
    <location>
        <begin position="270"/>
        <end position="290"/>
    </location>
</feature>
<reference evidence="2 3" key="1">
    <citation type="submission" date="2009-07" db="EMBL/GenBank/DDBJ databases">
        <authorList>
            <person name="Madupu R."/>
            <person name="Sebastian Y."/>
            <person name="Durkin A.S."/>
            <person name="Torralba M."/>
            <person name="Methe B."/>
            <person name="Sutton G.G."/>
            <person name="Strausberg R.L."/>
            <person name="Nelson K.E."/>
        </authorList>
    </citation>
    <scope>NUCLEOTIDE SEQUENCE [LARGE SCALE GENOMIC DNA]</scope>
    <source>
        <strain evidence="2 3">RM3268</strain>
    </source>
</reference>